<gene>
    <name evidence="2" type="ORF">A7A09_008585</name>
</gene>
<dbReference type="Pfam" id="PF19078">
    <property type="entry name" value="Big_12"/>
    <property type="match status" value="4"/>
</dbReference>
<evidence type="ECO:0000313" key="3">
    <source>
        <dbReference type="Proteomes" id="UP000238137"/>
    </source>
</evidence>
<dbReference type="AlphaFoldDB" id="A0A3R7P556"/>
<evidence type="ECO:0000313" key="2">
    <source>
        <dbReference type="EMBL" id="RNF35021.1"/>
    </source>
</evidence>
<feature type="domain" description="Autotransporter" evidence="1">
    <location>
        <begin position="496"/>
        <end position="733"/>
    </location>
</feature>
<proteinExistence type="predicted"/>
<dbReference type="PROSITE" id="PS50194">
    <property type="entry name" value="FILAMIN_REPEAT"/>
    <property type="match status" value="1"/>
</dbReference>
<organism evidence="2 3">
    <name type="scientific">Paracoccus methylarcula</name>
    <dbReference type="NCBI Taxonomy" id="72022"/>
    <lineage>
        <taxon>Bacteria</taxon>
        <taxon>Pseudomonadati</taxon>
        <taxon>Pseudomonadota</taxon>
        <taxon>Alphaproteobacteria</taxon>
        <taxon>Rhodobacterales</taxon>
        <taxon>Paracoccaceae</taxon>
        <taxon>Paracoccus</taxon>
    </lineage>
</organism>
<comment type="caution">
    <text evidence="2">The sequence shown here is derived from an EMBL/GenBank/DDBJ whole genome shotgun (WGS) entry which is preliminary data.</text>
</comment>
<dbReference type="SUPFAM" id="SSF103515">
    <property type="entry name" value="Autotransporter"/>
    <property type="match status" value="1"/>
</dbReference>
<dbReference type="OrthoDB" id="9773411at2"/>
<dbReference type="InterPro" id="IPR005546">
    <property type="entry name" value="Autotransporte_beta"/>
</dbReference>
<evidence type="ECO:0000259" key="1">
    <source>
        <dbReference type="SMART" id="SM00869"/>
    </source>
</evidence>
<dbReference type="RefSeq" id="WP_106690996.1">
    <property type="nucleotide sequence ID" value="NZ_PXNQ02000004.1"/>
</dbReference>
<dbReference type="InterPro" id="IPR017868">
    <property type="entry name" value="Filamin/ABP280_repeat-like"/>
</dbReference>
<keyword evidence="3" id="KW-1185">Reference proteome</keyword>
<dbReference type="Proteomes" id="UP000238137">
    <property type="component" value="Unassembled WGS sequence"/>
</dbReference>
<dbReference type="EMBL" id="PXNQ02000004">
    <property type="protein sequence ID" value="RNF35021.1"/>
    <property type="molecule type" value="Genomic_DNA"/>
</dbReference>
<dbReference type="InterPro" id="IPR044048">
    <property type="entry name" value="Big_12"/>
</dbReference>
<dbReference type="PANTHER" id="PTHR34677">
    <property type="match status" value="1"/>
</dbReference>
<accession>A0A3R7P556</accession>
<sequence length="744" mass="79036">MENFSGEGADYAFDLVPTRVGTITVDIDAGQAKDRFGNGNIAAKRLSITYDAVAPTVTIASEVQSPANIGRIPVTVTFSEEVVTFGTANMSVTGAQVEGLSGSGRGYSFDLIPEADRKGSIRVMIAEGAVSDHAGNGNRNAAEFSIDYDISAPTVTITTSASPQDSLGRIPVLVSFSEEVEGFDQTDLQVSGASVEQFTGIGSEYNFDLVASGESIVTVDIAEDVAHDRAGNGNLSASQFTYSYDTTRPSVTLSGTPDFPGTPYRLAIAFSEPVTKLALADFKVVNADISSLSGTGADYSLQVIARTFAHSIRLRENAAVDSAGNGNTASNLFANRPDGSGPKPRLTGLPASFLPGDRFDIIFDFGEAVSGFTIGDVMVANGTVAALTGGPRRYRAAVMADGKGNLSVALAKGAARDKTGQASMAAIAWARIESEIITGKAITGFLAARARDLVQQQPDLVELLRQRRHRSRRRRFDLDALFRDDREYLSFVAENDRAVWMKMSARRTRKGKKANTSYVHSVIGNHIVLNDDLLAGVMLQMDNSGMTTSDGVAIGGGGLLVGSYVVGKLADHRLYYQGSILYGKTWNHVTPLGTFTDRFTGKRKFVSLGVEGDYAVDVLTLRPSLSVSHVHESQHAYADGLSNLVPARSVSMTEIELDLGAESPVWPDNDNWIHSAGIAGIWAKHEGSGAAPLDLQREGGRLRIGGGLRYDGDNGLTGSFKASVDGLGSGSITYGLGADFIFRF</sequence>
<reference evidence="2" key="1">
    <citation type="submission" date="2018-05" db="EMBL/GenBank/DDBJ databases">
        <title>Reclassification of Methylarcula marina and Methylarcula terricola as Paracoccus methylarcula sp.nov., comb.nov. and Paracoccus terricola comb.nov.</title>
        <authorList>
            <person name="Shmareva M.N."/>
            <person name="Doronina N.V."/>
            <person name="Vasilenko O.V."/>
            <person name="Tarlachkov S.V."/>
            <person name="Trotsenko Y.A."/>
        </authorList>
    </citation>
    <scope>NUCLEOTIDE SEQUENCE [LARGE SCALE GENOMIC DNA]</scope>
    <source>
        <strain evidence="2">VKM B-2159</strain>
    </source>
</reference>
<name>A0A3R7P556_9RHOB</name>
<protein>
    <submittedName>
        <fullName evidence="2">Autotransporter outer membrane beta-barrel domain-containing protein</fullName>
    </submittedName>
</protein>
<dbReference type="SMART" id="SM00869">
    <property type="entry name" value="Autotransporter"/>
    <property type="match status" value="1"/>
</dbReference>
<dbReference type="PANTHER" id="PTHR34677:SF3">
    <property type="entry name" value="BACTERIAL IG-LIKE DOMAIN-CONTAINING PROTEIN"/>
    <property type="match status" value="1"/>
</dbReference>
<dbReference type="InterPro" id="IPR036709">
    <property type="entry name" value="Autotransporte_beta_dom_sf"/>
</dbReference>